<dbReference type="Proteomes" id="UP000249135">
    <property type="component" value="Unassembled WGS sequence"/>
</dbReference>
<name>A0A2W5PMJ7_VARPD</name>
<accession>A0A2W5PMJ7</accession>
<proteinExistence type="predicted"/>
<gene>
    <name evidence="1" type="ORF">DI563_24160</name>
</gene>
<protein>
    <submittedName>
        <fullName evidence="1">Uncharacterized protein</fullName>
    </submittedName>
</protein>
<dbReference type="EMBL" id="QFPP01000440">
    <property type="protein sequence ID" value="PZQ66224.1"/>
    <property type="molecule type" value="Genomic_DNA"/>
</dbReference>
<dbReference type="AlphaFoldDB" id="A0A2W5PMJ7"/>
<comment type="caution">
    <text evidence="1">The sequence shown here is derived from an EMBL/GenBank/DDBJ whole genome shotgun (WGS) entry which is preliminary data.</text>
</comment>
<reference evidence="1 2" key="1">
    <citation type="submission" date="2017-08" db="EMBL/GenBank/DDBJ databases">
        <title>Infants hospitalized years apart are colonized by the same room-sourced microbial strains.</title>
        <authorList>
            <person name="Brooks B."/>
            <person name="Olm M.R."/>
            <person name="Firek B.A."/>
            <person name="Baker R."/>
            <person name="Thomas B.C."/>
            <person name="Morowitz M.J."/>
            <person name="Banfield J.F."/>
        </authorList>
    </citation>
    <scope>NUCLEOTIDE SEQUENCE [LARGE SCALE GENOMIC DNA]</scope>
    <source>
        <strain evidence="1">S2_005_003_R2_41</strain>
    </source>
</reference>
<evidence type="ECO:0000313" key="2">
    <source>
        <dbReference type="Proteomes" id="UP000249135"/>
    </source>
</evidence>
<sequence length="65" mass="7198">MDFPSPDTSEYAALMDFMATGGRDRSSLKPGQDPRPAVRHALQRRARAMAQALLVMARLRARRAG</sequence>
<organism evidence="1 2">
    <name type="scientific">Variovorax paradoxus</name>
    <dbReference type="NCBI Taxonomy" id="34073"/>
    <lineage>
        <taxon>Bacteria</taxon>
        <taxon>Pseudomonadati</taxon>
        <taxon>Pseudomonadota</taxon>
        <taxon>Betaproteobacteria</taxon>
        <taxon>Burkholderiales</taxon>
        <taxon>Comamonadaceae</taxon>
        <taxon>Variovorax</taxon>
    </lineage>
</organism>
<evidence type="ECO:0000313" key="1">
    <source>
        <dbReference type="EMBL" id="PZQ66224.1"/>
    </source>
</evidence>